<dbReference type="RefSeq" id="XP_028545391.1">
    <property type="nucleotide sequence ID" value="XM_028689590.1"/>
</dbReference>
<evidence type="ECO:0000313" key="2">
    <source>
        <dbReference type="EMBL" id="GAW82802.1"/>
    </source>
</evidence>
<dbReference type="GeneID" id="39749540"/>
<organism evidence="2 3">
    <name type="scientific">Plasmodium gonderi</name>
    <dbReference type="NCBI Taxonomy" id="77519"/>
    <lineage>
        <taxon>Eukaryota</taxon>
        <taxon>Sar</taxon>
        <taxon>Alveolata</taxon>
        <taxon>Apicomplexa</taxon>
        <taxon>Aconoidasida</taxon>
        <taxon>Haemosporida</taxon>
        <taxon>Plasmodiidae</taxon>
        <taxon>Plasmodium</taxon>
        <taxon>Plasmodium (Plasmodium)</taxon>
    </lineage>
</organism>
<sequence length="788" mass="92241">MSLEIGSTHAIQIKCSYMIEKYKKKLKKLKRLKREMKSFFEKKRMENYIDRYFINKEREHLHCELAKEKEKIHLEHLEKLKEIYNNYFADIFLYEQEYYQCIYKVFKNLLLKKEEIDEKEKREQVYMMFSDKNINTYTIWENKTEHANNNFLIDNEKQTEHGEDKKNFDIENLCQLNINEIYQSIILNQSEKTHTHNDEGDYISNTIRCKIKNEENPPITLFSDEQSKVSSELCINLSKKEKSDHEMEDNEKNITDKGNMICVLSPHGKKATAVEEALEEVATDTGNGMIQDVCNEMIKEVYNETIEEVETSGDVLENAFELKDNSDYEEEIQTNTPTSGEKIKQENWHTEDVKHAYLNVEEENYNHNKDYLGREKSSNKCEDEKEKIHSKSKEAKYCDQMFEKSETENDRNNVFIDEQDEIKCSRNMDTLEGERNTPRNPCILNHNDEYINNENLKSVEYIYTNAGDEKCPSNDIDEDVLHEQIRKVVANSNICETSQMEDEQKGTEEFDDVIENNINFNISSYFSGSYDDINDSGELGKIDENIVPLNNDTFYNDIDNPEYGMIEEHSSVVNSTELINDLKKNHDQIEIQNGEESTIFSTGEDSHVEKELHNEVVDAMSKEQNDLVKSVETNSKGDKALALTLTPINENMRNSDEYMKEFNEENQKIHSSKHSTLYSYHNEYFIPIEKMQTFENYAEKISRLENYENMLHFINSGDATQRGNASHSSRTDDAKQNGVTASTINQPVHNKPNVNLELNRVEELINYMSAKKNEIAKNGFKKKKKDIK</sequence>
<evidence type="ECO:0000313" key="3">
    <source>
        <dbReference type="Proteomes" id="UP000195521"/>
    </source>
</evidence>
<gene>
    <name evidence="2" type="ORF">PGO_130740</name>
</gene>
<reference evidence="3" key="1">
    <citation type="submission" date="2017-04" db="EMBL/GenBank/DDBJ databases">
        <title>Plasmodium gonderi genome.</title>
        <authorList>
            <person name="Arisue N."/>
            <person name="Honma H."/>
            <person name="Kawai S."/>
            <person name="Tougan T."/>
            <person name="Tanabe K."/>
            <person name="Horii T."/>
        </authorList>
    </citation>
    <scope>NUCLEOTIDE SEQUENCE [LARGE SCALE GENOMIC DNA]</scope>
    <source>
        <strain evidence="3">ATCC 30045</strain>
    </source>
</reference>
<feature type="region of interest" description="Disordered" evidence="1">
    <location>
        <begin position="718"/>
        <end position="751"/>
    </location>
</feature>
<feature type="compositionally biased region" description="Polar residues" evidence="1">
    <location>
        <begin position="737"/>
        <end position="748"/>
    </location>
</feature>
<proteinExistence type="predicted"/>
<keyword evidence="3" id="KW-1185">Reference proteome</keyword>
<name>A0A1Y1JPP1_PLAGO</name>
<comment type="caution">
    <text evidence="2">The sequence shown here is derived from an EMBL/GenBank/DDBJ whole genome shotgun (WGS) entry which is preliminary data.</text>
</comment>
<feature type="compositionally biased region" description="Polar residues" evidence="1">
    <location>
        <begin position="718"/>
        <end position="728"/>
    </location>
</feature>
<dbReference type="OMA" id="YHNEYSI"/>
<dbReference type="Proteomes" id="UP000195521">
    <property type="component" value="Unassembled WGS sequence"/>
</dbReference>
<dbReference type="OrthoDB" id="372457at2759"/>
<protein>
    <submittedName>
        <fullName evidence="2">Uncharacterized protein</fullName>
    </submittedName>
</protein>
<dbReference type="EMBL" id="BDQF01000014">
    <property type="protein sequence ID" value="GAW82802.1"/>
    <property type="molecule type" value="Genomic_DNA"/>
</dbReference>
<dbReference type="AlphaFoldDB" id="A0A1Y1JPP1"/>
<evidence type="ECO:0000256" key="1">
    <source>
        <dbReference type="SAM" id="MobiDB-lite"/>
    </source>
</evidence>
<accession>A0A1Y1JPP1</accession>